<dbReference type="SUPFAM" id="SSF50998">
    <property type="entry name" value="Quinoprotein alcohol dehydrogenase-like"/>
    <property type="match status" value="1"/>
</dbReference>
<evidence type="ECO:0000313" key="2">
    <source>
        <dbReference type="EMBL" id="MDV3438745.1"/>
    </source>
</evidence>
<organism evidence="2 3">
    <name type="scientific">Metapseudomonas otitidis</name>
    <dbReference type="NCBI Taxonomy" id="319939"/>
    <lineage>
        <taxon>Bacteria</taxon>
        <taxon>Pseudomonadati</taxon>
        <taxon>Pseudomonadota</taxon>
        <taxon>Gammaproteobacteria</taxon>
        <taxon>Pseudomonadales</taxon>
        <taxon>Pseudomonadaceae</taxon>
        <taxon>Metapseudomonas</taxon>
    </lineage>
</organism>
<evidence type="ECO:0000313" key="3">
    <source>
        <dbReference type="Proteomes" id="UP001273935"/>
    </source>
</evidence>
<name>A0ABU3XMZ5_9GAMM</name>
<reference evidence="2 3" key="1">
    <citation type="submission" date="2023-10" db="EMBL/GenBank/DDBJ databases">
        <title>Pseudomonas otitidis isolated from a paediatric patient with cystic fibrosis in Chile.</title>
        <authorList>
            <person name="Amsteins-Romero L."/>
            <person name="Opazo-Capurro A."/>
            <person name="Matus-Kohler M."/>
            <person name="Gonzalez-Rocha G."/>
        </authorList>
    </citation>
    <scope>NUCLEOTIDE SEQUENCE [LARGE SCALE GENOMIC DNA]</scope>
    <source>
        <strain evidence="2 3">P-714</strain>
    </source>
</reference>
<dbReference type="RefSeq" id="WP_317233547.1">
    <property type="nucleotide sequence ID" value="NZ_JAWJUL010000012.1"/>
</dbReference>
<dbReference type="EMBL" id="JAWJUL010000012">
    <property type="protein sequence ID" value="MDV3438738.1"/>
    <property type="molecule type" value="Genomic_DNA"/>
</dbReference>
<evidence type="ECO:0000313" key="1">
    <source>
        <dbReference type="EMBL" id="MDV3438738.1"/>
    </source>
</evidence>
<accession>A0ABU3XMZ5</accession>
<proteinExistence type="predicted"/>
<keyword evidence="3" id="KW-1185">Reference proteome</keyword>
<sequence length="514" mass="57320">MDRTLLANPTALLAHFSQWYANVDIPLFSPTGEPVNLGKWQPVRVTVNDNQDLVAILAETGEYGEYQRADLYDVPAQRFICMREASLYDASPIFDLRFAPGPGRIDFVFDEFDHAQPTQRKFWPGGYSVKRGEWLMPSAADLDLTPVRPLSAAALARHPRFASLSRHPRIVAGPIADFAVHHWFERDVTTGDFFAYVSIHGDNEDYVGRIDGITGELIWKAPMASYDNYQRVGNWVVTNSGVHQANDGKKVCSFTGDPEFTPREHRVLLAPDESLWLSTNLDEAPGHYLRAVPATGEVEQLQLSYLRLIDAGALWLGCTQSPEGVVTLHGLSAPDHGELAAPLWSRTPPADIGDAVLDLYFCTVRPADEQRFVGVDKNRWWILELATGESWDGTLDDGARAHSLQCIEQNRAYFSASHDTGQTLNWLDLTTHEIARIPLPPADWQSVHVERDVLYAIENLGGNNVTRHVPVAYELTTGERLWEGVHTRLCNLIVPTPTGVAVGGSIGELYWFEQ</sequence>
<dbReference type="EMBL" id="JAWJUL010000012">
    <property type="protein sequence ID" value="MDV3438745.1"/>
    <property type="molecule type" value="Genomic_DNA"/>
</dbReference>
<dbReference type="Proteomes" id="UP001273935">
    <property type="component" value="Unassembled WGS sequence"/>
</dbReference>
<protein>
    <submittedName>
        <fullName evidence="2">Uncharacterized protein</fullName>
    </submittedName>
</protein>
<comment type="caution">
    <text evidence="2">The sequence shown here is derived from an EMBL/GenBank/DDBJ whole genome shotgun (WGS) entry which is preliminary data.</text>
</comment>
<dbReference type="InterPro" id="IPR011047">
    <property type="entry name" value="Quinoprotein_ADH-like_sf"/>
</dbReference>
<gene>
    <name evidence="1" type="ORF">R0G64_04735</name>
    <name evidence="2" type="ORF">R0G64_04770</name>
</gene>